<feature type="compositionally biased region" description="Polar residues" evidence="1">
    <location>
        <begin position="1133"/>
        <end position="1150"/>
    </location>
</feature>
<accession>A0A182W1C8</accession>
<feature type="region of interest" description="Disordered" evidence="1">
    <location>
        <begin position="885"/>
        <end position="921"/>
    </location>
</feature>
<evidence type="ECO:0000313" key="3">
    <source>
        <dbReference type="Proteomes" id="UP000075920"/>
    </source>
</evidence>
<feature type="compositionally biased region" description="Polar residues" evidence="1">
    <location>
        <begin position="339"/>
        <end position="356"/>
    </location>
</feature>
<dbReference type="Proteomes" id="UP000075920">
    <property type="component" value="Unassembled WGS sequence"/>
</dbReference>
<evidence type="ECO:0000313" key="2">
    <source>
        <dbReference type="EnsemblMetazoa" id="AMIN004137-PA"/>
    </source>
</evidence>
<evidence type="ECO:0000256" key="1">
    <source>
        <dbReference type="SAM" id="MobiDB-lite"/>
    </source>
</evidence>
<keyword evidence="3" id="KW-1185">Reference proteome</keyword>
<organism evidence="2 3">
    <name type="scientific">Anopheles minimus</name>
    <dbReference type="NCBI Taxonomy" id="112268"/>
    <lineage>
        <taxon>Eukaryota</taxon>
        <taxon>Metazoa</taxon>
        <taxon>Ecdysozoa</taxon>
        <taxon>Arthropoda</taxon>
        <taxon>Hexapoda</taxon>
        <taxon>Insecta</taxon>
        <taxon>Pterygota</taxon>
        <taxon>Neoptera</taxon>
        <taxon>Endopterygota</taxon>
        <taxon>Diptera</taxon>
        <taxon>Nematocera</taxon>
        <taxon>Culicoidea</taxon>
        <taxon>Culicidae</taxon>
        <taxon>Anophelinae</taxon>
        <taxon>Anopheles</taxon>
    </lineage>
</organism>
<reference evidence="2" key="2">
    <citation type="submission" date="2020-05" db="UniProtKB">
        <authorList>
            <consortium name="EnsemblMetazoa"/>
        </authorList>
    </citation>
    <scope>IDENTIFICATION</scope>
    <source>
        <strain evidence="2">MINIMUS1</strain>
    </source>
</reference>
<feature type="region of interest" description="Disordered" evidence="1">
    <location>
        <begin position="737"/>
        <end position="759"/>
    </location>
</feature>
<name>A0A182W1C8_9DIPT</name>
<feature type="compositionally biased region" description="Low complexity" evidence="1">
    <location>
        <begin position="253"/>
        <end position="272"/>
    </location>
</feature>
<feature type="compositionally biased region" description="Basic residues" evidence="1">
    <location>
        <begin position="1246"/>
        <end position="1260"/>
    </location>
</feature>
<protein>
    <recommendedName>
        <fullName evidence="4">Protein dalmatian</fullName>
    </recommendedName>
</protein>
<feature type="compositionally biased region" description="Basic residues" evidence="1">
    <location>
        <begin position="203"/>
        <end position="212"/>
    </location>
</feature>
<feature type="region of interest" description="Disordered" evidence="1">
    <location>
        <begin position="338"/>
        <end position="377"/>
    </location>
</feature>
<feature type="region of interest" description="Disordered" evidence="1">
    <location>
        <begin position="1"/>
        <end position="52"/>
    </location>
</feature>
<feature type="region of interest" description="Disordered" evidence="1">
    <location>
        <begin position="1218"/>
        <end position="1267"/>
    </location>
</feature>
<proteinExistence type="predicted"/>
<sequence>MPSTVGNGFTVDSDDNPSSVNRISRRTRGRTLVASSENAAPGLTSRKSAKTRTIGREEANCSIIPADVQRKLVGCKVLLVDIFKPKHIKDVANVIQIHNVAKNNTAEKHAEQNKLISVQPNSNVTRRTSSRRTKSIRSHDTLVETRSSTLNIISEGPHSILHVDESSTIGPKGVVETVGLSQTQTIANDDVIVQATEDAAVSKPRRGTRRLTLRASDSITNTVDSRKAPKRKSDNDIPPRDMGVSPPKQTSKTQTAAQEESAEEVSSTASQEDIQPGTDGQNIESGTSIIHLDQSSVGTKSIAEIVDSSKTSSGNDVIVQMPTTRRVTRRISNKAADFNDNTTTSRKASIRKSSNVVRVGQKTDMCPQPSVSSNASNNSATIARQSIITGTSSTNRSLDKLNNNAFKTLIVSIKRVASASGEAELKRLKYEDSTRNTRGPQRPSTRIRWNIKVERETLAMARPTMAKPNIVITSPIIEVPESSPVSERKQLGHSYLNVSKTSTTQMDTFRKPHPPTMPQLIEHEDEGKDDVYEFLSSSQTNGVAERNKAKQKPKHKKGQKATGSTVKNKPKATGVKPKAKPRKQANPFGCSKNSLQKIIKNLGGGPVKQPDTVNYKINMEVPAVAQLLESTELPYDDPVASDENTRISHPTVERLTTRPPSFPITSTPAHRLGIVGNLKEIPQQKPASPWRIQDDVILPNTSYTHRTKEMIPCYESFEIENNNLPIATSAFVTARRKSPHEGPTVPVDAPESSTPLPPGERIVSDKDLHEIEQMYKQLKATSEMSHKLIRAMRTSKQNPTITPQQNQTMRLACLKLKKWYDRSMNAFNRSMRIISNIQRTTERSMANSPVTCASPLTVEQQRTVDNFNLSTDRFRSMLDQLHSAINDSDVENRPPPSSALEGTDAGSKALPHGVTTSKPPKDVVILPERGATGKRNPLMALNVVPLLQRESPLMSPLAKDSTTGKKNLRRELQYDKENDFVKIIPENKPQANNDDVVGQIVAPDLPEPSVCSVVEINDQTTHDGDDAHSTEAIPNTQNCFGFDDDNSMGERSAAQITLPMPLNISHETLQRKLQDMKQLLPKRPFFRTQPNQQHRSSVPTRFPTTKVRVFGSPTKRPHTLREFVASTPRPAGGTSTEQQQLTVPSKSTNPFHAEAPDVSAIERNTGGESEQGAQNEEVSVALFDTPEQPQWLNNSAHQRTYTRIPRRKKKNIYLANLGLDDDSDDEGNASDGGPQELSSDSDTGEKKRKNKANKARRKQPARVEQTKEFKQFVDSFNSMCEEVERYELIIE</sequence>
<dbReference type="VEuPathDB" id="VectorBase:AMIN004137"/>
<feature type="compositionally biased region" description="Basic and acidic residues" evidence="1">
    <location>
        <begin position="224"/>
        <end position="239"/>
    </location>
</feature>
<feature type="region of interest" description="Disordered" evidence="1">
    <location>
        <begin position="537"/>
        <end position="591"/>
    </location>
</feature>
<feature type="region of interest" description="Disordered" evidence="1">
    <location>
        <begin position="198"/>
        <end position="285"/>
    </location>
</feature>
<feature type="region of interest" description="Disordered" evidence="1">
    <location>
        <begin position="1123"/>
        <end position="1158"/>
    </location>
</feature>
<reference evidence="3" key="1">
    <citation type="submission" date="2013-03" db="EMBL/GenBank/DDBJ databases">
        <title>The Genome Sequence of Anopheles minimus MINIMUS1.</title>
        <authorList>
            <consortium name="The Broad Institute Genomics Platform"/>
            <person name="Neafsey D.E."/>
            <person name="Walton C."/>
            <person name="Walker B."/>
            <person name="Young S.K."/>
            <person name="Zeng Q."/>
            <person name="Gargeya S."/>
            <person name="Fitzgerald M."/>
            <person name="Haas B."/>
            <person name="Abouelleil A."/>
            <person name="Allen A.W."/>
            <person name="Alvarado L."/>
            <person name="Arachchi H.M."/>
            <person name="Berlin A.M."/>
            <person name="Chapman S.B."/>
            <person name="Gainer-Dewar J."/>
            <person name="Goldberg J."/>
            <person name="Griggs A."/>
            <person name="Gujja S."/>
            <person name="Hansen M."/>
            <person name="Howarth C."/>
            <person name="Imamovic A."/>
            <person name="Ireland A."/>
            <person name="Larimer J."/>
            <person name="McCowan C."/>
            <person name="Murphy C."/>
            <person name="Pearson M."/>
            <person name="Poon T.W."/>
            <person name="Priest M."/>
            <person name="Roberts A."/>
            <person name="Saif S."/>
            <person name="Shea T."/>
            <person name="Sisk P."/>
            <person name="Sykes S."/>
            <person name="Wortman J."/>
            <person name="Nusbaum C."/>
            <person name="Birren B."/>
        </authorList>
    </citation>
    <scope>NUCLEOTIDE SEQUENCE [LARGE SCALE GENOMIC DNA]</scope>
    <source>
        <strain evidence="3">MINIMUS1</strain>
    </source>
</reference>
<feature type="compositionally biased region" description="Acidic residues" evidence="1">
    <location>
        <begin position="1219"/>
        <end position="1228"/>
    </location>
</feature>
<evidence type="ECO:0008006" key="4">
    <source>
        <dbReference type="Google" id="ProtNLM"/>
    </source>
</evidence>
<feature type="compositionally biased region" description="Basic residues" evidence="1">
    <location>
        <begin position="549"/>
        <end position="559"/>
    </location>
</feature>
<dbReference type="EnsemblMetazoa" id="AMIN004137-RA">
    <property type="protein sequence ID" value="AMIN004137-PA"/>
    <property type="gene ID" value="AMIN004137"/>
</dbReference>